<accession>A0ABW5LQ61</accession>
<dbReference type="InterPro" id="IPR011990">
    <property type="entry name" value="TPR-like_helical_dom_sf"/>
</dbReference>
<evidence type="ECO:0000313" key="1">
    <source>
        <dbReference type="EMBL" id="MFD2566922.1"/>
    </source>
</evidence>
<dbReference type="Proteomes" id="UP001597508">
    <property type="component" value="Unassembled WGS sequence"/>
</dbReference>
<dbReference type="SUPFAM" id="SSF48452">
    <property type="entry name" value="TPR-like"/>
    <property type="match status" value="2"/>
</dbReference>
<proteinExistence type="predicted"/>
<evidence type="ECO:0000313" key="2">
    <source>
        <dbReference type="Proteomes" id="UP001597508"/>
    </source>
</evidence>
<sequence length="735" mass="85147">MKNIQKIGFLGLLFLIASCSTRKDAFLNRSFHSVTTKYNVLYNGKVAFQQGIDDINSKYEDDFWELIPIEPIKFKGNIVAAPKFNSGFGGPGAPIKKQDNQKALPPFEKAEEKAVKAIQKHSMNIYGKERNKQIDDAYLLLGKSRYYTERFIPAIEAFNYIIANYPKANLINETKIWRAKANIRIDNVELAIETLSILLRQPELPELIKEEAHTAMAMAYLKMDSIHRVKEHLWLATETSKNKVQRSRNMYVLGQLYAMEKNKDSATLVFQNLVDFKKAPYKFRIHANIELAKNSPSDSSTIALLDRFKKLIKNRDNRPYLDALYYQVGTLEEGRDSIDRAKEYYNYSLRAKEAKPKQKTFSYERLANIYFKDLDYVTASSYYDSVLLVAKDKQTLRIKRIERKAKNLASLRKYEEVLQRNDSVLKLVGMSGEERRKLFQDYIDKIKKADEEEAQKKLNAISFGNAFGGGSAQARDNKGKWYFYNVQSLGFGKGEFERVWGTRSLEDNWRWSDKTTRKEDAKDNVKISQKLARYELETYLKTIPSKPKEIDSLVYDRNKALFELGLIYKEQFKNTPKAISNLERLLSVNPDKELILPANYHLYQIYSELGDGKSEKYKNVVLTDYADTPFAKIILNPESELKENKEVDEVSELYKIAYRLYKDESFEETVCFITEVLPTLEDSLLIPKFTLLKAYAIGKYQRKESYIAALEKVAVAYPQTEQGKKALELIKRLKQ</sequence>
<dbReference type="Pfam" id="PF13174">
    <property type="entry name" value="TPR_6"/>
    <property type="match status" value="1"/>
</dbReference>
<dbReference type="PROSITE" id="PS51257">
    <property type="entry name" value="PROKAR_LIPOPROTEIN"/>
    <property type="match status" value="1"/>
</dbReference>
<protein>
    <submittedName>
        <fullName evidence="1">Tetratricopeptide repeat protein</fullName>
    </submittedName>
</protein>
<comment type="caution">
    <text evidence="1">The sequence shown here is derived from an EMBL/GenBank/DDBJ whole genome shotgun (WGS) entry which is preliminary data.</text>
</comment>
<keyword evidence="2" id="KW-1185">Reference proteome</keyword>
<organism evidence="1 2">
    <name type="scientific">Pseudotenacibaculum haliotis</name>
    <dbReference type="NCBI Taxonomy" id="1862138"/>
    <lineage>
        <taxon>Bacteria</taxon>
        <taxon>Pseudomonadati</taxon>
        <taxon>Bacteroidota</taxon>
        <taxon>Flavobacteriia</taxon>
        <taxon>Flavobacteriales</taxon>
        <taxon>Flavobacteriaceae</taxon>
        <taxon>Pseudotenacibaculum</taxon>
    </lineage>
</organism>
<dbReference type="InterPro" id="IPR019734">
    <property type="entry name" value="TPR_rpt"/>
</dbReference>
<gene>
    <name evidence="1" type="ORF">ACFSRZ_06035</name>
</gene>
<dbReference type="Gene3D" id="1.25.40.10">
    <property type="entry name" value="Tetratricopeptide repeat domain"/>
    <property type="match status" value="3"/>
</dbReference>
<dbReference type="RefSeq" id="WP_379665632.1">
    <property type="nucleotide sequence ID" value="NZ_JBHULH010000003.1"/>
</dbReference>
<name>A0ABW5LQ61_9FLAO</name>
<reference evidence="2" key="1">
    <citation type="journal article" date="2019" name="Int. J. Syst. Evol. Microbiol.">
        <title>The Global Catalogue of Microorganisms (GCM) 10K type strain sequencing project: providing services to taxonomists for standard genome sequencing and annotation.</title>
        <authorList>
            <consortium name="The Broad Institute Genomics Platform"/>
            <consortium name="The Broad Institute Genome Sequencing Center for Infectious Disease"/>
            <person name="Wu L."/>
            <person name="Ma J."/>
        </authorList>
    </citation>
    <scope>NUCLEOTIDE SEQUENCE [LARGE SCALE GENOMIC DNA]</scope>
    <source>
        <strain evidence="2">KCTC 52127</strain>
    </source>
</reference>
<dbReference type="EMBL" id="JBHULH010000003">
    <property type="protein sequence ID" value="MFD2566922.1"/>
    <property type="molecule type" value="Genomic_DNA"/>
</dbReference>